<dbReference type="SMART" id="SM00248">
    <property type="entry name" value="ANK"/>
    <property type="match status" value="7"/>
</dbReference>
<feature type="repeat" description="ANK" evidence="3">
    <location>
        <begin position="105"/>
        <end position="137"/>
    </location>
</feature>
<dbReference type="Proteomes" id="UP001497497">
    <property type="component" value="Unassembled WGS sequence"/>
</dbReference>
<dbReference type="Pfam" id="PF12796">
    <property type="entry name" value="Ank_2"/>
    <property type="match status" value="2"/>
</dbReference>
<evidence type="ECO:0000313" key="6">
    <source>
        <dbReference type="Proteomes" id="UP001497497"/>
    </source>
</evidence>
<feature type="repeat" description="ANK" evidence="3">
    <location>
        <begin position="72"/>
        <end position="104"/>
    </location>
</feature>
<dbReference type="PANTHER" id="PTHR24171">
    <property type="entry name" value="ANKYRIN REPEAT DOMAIN-CONTAINING PROTEIN 39-RELATED"/>
    <property type="match status" value="1"/>
</dbReference>
<keyword evidence="6" id="KW-1185">Reference proteome</keyword>
<feature type="compositionally biased region" description="Low complexity" evidence="4">
    <location>
        <begin position="492"/>
        <end position="508"/>
    </location>
</feature>
<dbReference type="InterPro" id="IPR002110">
    <property type="entry name" value="Ankyrin_rpt"/>
</dbReference>
<feature type="compositionally biased region" description="Polar residues" evidence="4">
    <location>
        <begin position="433"/>
        <end position="463"/>
    </location>
</feature>
<dbReference type="SUPFAM" id="SSF48403">
    <property type="entry name" value="Ankyrin repeat"/>
    <property type="match status" value="1"/>
</dbReference>
<evidence type="ECO:0000256" key="2">
    <source>
        <dbReference type="ARBA" id="ARBA00023043"/>
    </source>
</evidence>
<gene>
    <name evidence="5" type="ORF">GSLYS_00002266001</name>
</gene>
<evidence type="ECO:0000313" key="5">
    <source>
        <dbReference type="EMBL" id="CAL1528096.1"/>
    </source>
</evidence>
<sequence>MGQAGSKQEMFWEACGFGRAHLVQKFIEHGIDVNWVSSIHGCSPIHVASQGKADVVQLLIDAGCDLTVVDSRGNTAVHHAAMQGHADIIQMLADSGADINAQDKNGWTPLHCAAYYAHLRAVEILVRNHCDTSILNKDGRSALIETARSKNYQDEKILGEIARHLIKAGCDVNLKCTDLGEANFTGLMFAAYHNHLDVASAFIDGGCNLNSASCYTKWTALHWAADCDNAEMVYLLLDAGADPTQTGMRGELASDRAKDVETKEILDKAILTFREGDKGETASLSSSHSINAQASLDTARALESLSTHAKNRDILSAPMPTMPALGIASRSDPKLRYTRRNINEVAAKSVNSNFPWKSYSKQGSPSPDKDGLTGMVDEERRRMFPSQDDRTNAFMDSLAQRINYMTNKIASMSQFDSHQQSNGGHASLKGSDGTLTEKSTNGFDSSEDSGLSTREGSRITSELATPEDGVNNSLALNLKHSASRSEDEKSSSPRSLKSTSGASSKVSSPMKNDDMLDAEADACIIEESHRGFSILRALQERHRRSMCLDETAMAAQAVKDSLSKPEVTSHV</sequence>
<dbReference type="AlphaFoldDB" id="A0AAV2H7H7"/>
<feature type="compositionally biased region" description="Polar residues" evidence="4">
    <location>
        <begin position="354"/>
        <end position="365"/>
    </location>
</feature>
<dbReference type="PRINTS" id="PR01415">
    <property type="entry name" value="ANKYRIN"/>
</dbReference>
<feature type="compositionally biased region" description="Polar residues" evidence="4">
    <location>
        <begin position="415"/>
        <end position="424"/>
    </location>
</feature>
<evidence type="ECO:0000256" key="3">
    <source>
        <dbReference type="PROSITE-ProRule" id="PRU00023"/>
    </source>
</evidence>
<dbReference type="InterPro" id="IPR036770">
    <property type="entry name" value="Ankyrin_rpt-contain_sf"/>
</dbReference>
<dbReference type="Gene3D" id="1.25.40.20">
    <property type="entry name" value="Ankyrin repeat-containing domain"/>
    <property type="match status" value="2"/>
</dbReference>
<organism evidence="5 6">
    <name type="scientific">Lymnaea stagnalis</name>
    <name type="common">Great pond snail</name>
    <name type="synonym">Helix stagnalis</name>
    <dbReference type="NCBI Taxonomy" id="6523"/>
    <lineage>
        <taxon>Eukaryota</taxon>
        <taxon>Metazoa</taxon>
        <taxon>Spiralia</taxon>
        <taxon>Lophotrochozoa</taxon>
        <taxon>Mollusca</taxon>
        <taxon>Gastropoda</taxon>
        <taxon>Heterobranchia</taxon>
        <taxon>Euthyneura</taxon>
        <taxon>Panpulmonata</taxon>
        <taxon>Hygrophila</taxon>
        <taxon>Lymnaeoidea</taxon>
        <taxon>Lymnaeidae</taxon>
        <taxon>Lymnaea</taxon>
    </lineage>
</organism>
<keyword evidence="1" id="KW-0677">Repeat</keyword>
<keyword evidence="2 3" id="KW-0040">ANK repeat</keyword>
<feature type="region of interest" description="Disordered" evidence="4">
    <location>
        <begin position="415"/>
        <end position="512"/>
    </location>
</feature>
<dbReference type="Pfam" id="PF00023">
    <property type="entry name" value="Ank"/>
    <property type="match status" value="1"/>
</dbReference>
<feature type="region of interest" description="Disordered" evidence="4">
    <location>
        <begin position="354"/>
        <end position="374"/>
    </location>
</feature>
<accession>A0AAV2H7H7</accession>
<name>A0AAV2H7H7_LYMST</name>
<feature type="repeat" description="ANK" evidence="3">
    <location>
        <begin position="216"/>
        <end position="248"/>
    </location>
</feature>
<evidence type="ECO:0000256" key="4">
    <source>
        <dbReference type="SAM" id="MobiDB-lite"/>
    </source>
</evidence>
<proteinExistence type="predicted"/>
<dbReference type="EMBL" id="CAXITT010000027">
    <property type="protein sequence ID" value="CAL1528096.1"/>
    <property type="molecule type" value="Genomic_DNA"/>
</dbReference>
<protein>
    <submittedName>
        <fullName evidence="5">Uncharacterized protein</fullName>
    </submittedName>
</protein>
<evidence type="ECO:0000256" key="1">
    <source>
        <dbReference type="ARBA" id="ARBA00022737"/>
    </source>
</evidence>
<dbReference type="PROSITE" id="PS50088">
    <property type="entry name" value="ANK_REPEAT"/>
    <property type="match status" value="3"/>
</dbReference>
<reference evidence="5 6" key="1">
    <citation type="submission" date="2024-04" db="EMBL/GenBank/DDBJ databases">
        <authorList>
            <consortium name="Genoscope - CEA"/>
            <person name="William W."/>
        </authorList>
    </citation>
    <scope>NUCLEOTIDE SEQUENCE [LARGE SCALE GENOMIC DNA]</scope>
</reference>
<comment type="caution">
    <text evidence="5">The sequence shown here is derived from an EMBL/GenBank/DDBJ whole genome shotgun (WGS) entry which is preliminary data.</text>
</comment>
<dbReference type="PROSITE" id="PS50297">
    <property type="entry name" value="ANK_REP_REGION"/>
    <property type="match status" value="3"/>
</dbReference>